<reference evidence="1" key="2">
    <citation type="submission" date="2021-04" db="EMBL/GenBank/DDBJ databases">
        <title>Isolation and genomic analysis of the ibuprofen-degrading bacterium Sphingomonas strain MPO218.</title>
        <authorList>
            <person name="Aulestia M."/>
            <person name="Flores A."/>
            <person name="Mangas E.L."/>
            <person name="Perez-Pulido A.J."/>
            <person name="Santero E."/>
            <person name="Camacho E.M."/>
        </authorList>
    </citation>
    <scope>NUCLEOTIDE SEQUENCE</scope>
    <source>
        <strain evidence="1">MPO218</strain>
    </source>
</reference>
<accession>A0A975HCG0</accession>
<organism evidence="1 2">
    <name type="scientific">Rhizorhabdus wittichii</name>
    <dbReference type="NCBI Taxonomy" id="160791"/>
    <lineage>
        <taxon>Bacteria</taxon>
        <taxon>Pseudomonadati</taxon>
        <taxon>Pseudomonadota</taxon>
        <taxon>Alphaproteobacteria</taxon>
        <taxon>Sphingomonadales</taxon>
        <taxon>Sphingomonadaceae</taxon>
        <taxon>Rhizorhabdus</taxon>
    </lineage>
</organism>
<proteinExistence type="predicted"/>
<dbReference type="RefSeq" id="WP_208632048.1">
    <property type="nucleotide sequence ID" value="NZ_CP059319.1"/>
</dbReference>
<name>A0A975HCG0_9SPHN</name>
<evidence type="ECO:0000313" key="2">
    <source>
        <dbReference type="Proteomes" id="UP000664914"/>
    </source>
</evidence>
<protein>
    <submittedName>
        <fullName evidence="1">Uncharacterized protein</fullName>
    </submittedName>
</protein>
<sequence length="74" mass="7886">MGTEDDSELVRRLFALLTMKLEDAATEAVEGQGANQQLTFHIARAENVAALCREAQALAETIVTIANAIGGLSR</sequence>
<dbReference type="AlphaFoldDB" id="A0A975HCG0"/>
<reference evidence="1" key="1">
    <citation type="submission" date="2020-07" db="EMBL/GenBank/DDBJ databases">
        <authorList>
            <person name="Camacho E."/>
        </authorList>
    </citation>
    <scope>NUCLEOTIDE SEQUENCE</scope>
    <source>
        <strain evidence="1">MPO218</strain>
    </source>
</reference>
<dbReference type="EMBL" id="CP059319">
    <property type="protein sequence ID" value="QTH20217.1"/>
    <property type="molecule type" value="Genomic_DNA"/>
</dbReference>
<gene>
    <name evidence="1" type="ORF">HRJ34_17910</name>
</gene>
<evidence type="ECO:0000313" key="1">
    <source>
        <dbReference type="EMBL" id="QTH20217.1"/>
    </source>
</evidence>
<dbReference type="Proteomes" id="UP000664914">
    <property type="component" value="Chromosome"/>
</dbReference>